<evidence type="ECO:0000259" key="2">
    <source>
        <dbReference type="SMART" id="SM01332"/>
    </source>
</evidence>
<name>A0A7S1Z2G3_9STRA</name>
<dbReference type="Pfam" id="PF00134">
    <property type="entry name" value="Cyclin_N"/>
    <property type="match status" value="1"/>
</dbReference>
<keyword evidence="1" id="KW-0195">Cyclin</keyword>
<sequence length="313" mass="35014">MEGTVSAERTVQRVSLEEEVRALAERERLNEALHDYCALRKKAAMSVESAETRQEKVWRERVTDWFYKVVDRVELERDMVYVAMNMLDRFLAVIEDTESYLRDQKKYRLAAMTCLLLSLKMCGSNAIGLGSLVKMSSGSVTQDQVLHCAKTIVRSLSWTRPLATPAAFLAKLSHILPSHSRQSVLHHATFLVELSLYDPFFQAASPSDIAIAALLNAQSITHTTRAQAKHFLTSATSLTSHTNLSNLLRLRKRLNTAFLRASPASDHTNNPSIPTTIHTIPSVPTIHTIECRVVSSDDMTASQPSSKRRKIAP</sequence>
<accession>A0A7S1Z2G3</accession>
<evidence type="ECO:0000256" key="1">
    <source>
        <dbReference type="ARBA" id="ARBA00023127"/>
    </source>
</evidence>
<dbReference type="InterPro" id="IPR004367">
    <property type="entry name" value="Cyclin_C-dom"/>
</dbReference>
<gene>
    <name evidence="3" type="ORF">DBRI1063_LOCUS9190</name>
</gene>
<dbReference type="PANTHER" id="PTHR10177">
    <property type="entry name" value="CYCLINS"/>
    <property type="match status" value="1"/>
</dbReference>
<dbReference type="AlphaFoldDB" id="A0A7S1Z2G3"/>
<reference evidence="3" key="1">
    <citation type="submission" date="2021-01" db="EMBL/GenBank/DDBJ databases">
        <authorList>
            <person name="Corre E."/>
            <person name="Pelletier E."/>
            <person name="Niang G."/>
            <person name="Scheremetjew M."/>
            <person name="Finn R."/>
            <person name="Kale V."/>
            <person name="Holt S."/>
            <person name="Cochrane G."/>
            <person name="Meng A."/>
            <person name="Brown T."/>
            <person name="Cohen L."/>
        </authorList>
    </citation>
    <scope>NUCLEOTIDE SEQUENCE</scope>
    <source>
        <strain evidence="3">Pop2</strain>
    </source>
</reference>
<dbReference type="InterPro" id="IPR036915">
    <property type="entry name" value="Cyclin-like_sf"/>
</dbReference>
<dbReference type="FunFam" id="1.10.472.10:FF:000093">
    <property type="entry name" value="Predicted protein"/>
    <property type="match status" value="1"/>
</dbReference>
<organism evidence="3">
    <name type="scientific">Ditylum brightwellii</name>
    <dbReference type="NCBI Taxonomy" id="49249"/>
    <lineage>
        <taxon>Eukaryota</taxon>
        <taxon>Sar</taxon>
        <taxon>Stramenopiles</taxon>
        <taxon>Ochrophyta</taxon>
        <taxon>Bacillariophyta</taxon>
        <taxon>Mediophyceae</taxon>
        <taxon>Lithodesmiophycidae</taxon>
        <taxon>Lithodesmiales</taxon>
        <taxon>Lithodesmiaceae</taxon>
        <taxon>Ditylum</taxon>
    </lineage>
</organism>
<dbReference type="Pfam" id="PF02984">
    <property type="entry name" value="Cyclin_C"/>
    <property type="match status" value="1"/>
</dbReference>
<dbReference type="Gene3D" id="1.10.472.10">
    <property type="entry name" value="Cyclin-like"/>
    <property type="match status" value="2"/>
</dbReference>
<dbReference type="SUPFAM" id="SSF47954">
    <property type="entry name" value="Cyclin-like"/>
    <property type="match status" value="2"/>
</dbReference>
<dbReference type="InterPro" id="IPR006671">
    <property type="entry name" value="Cyclin_N"/>
</dbReference>
<feature type="domain" description="Cyclin C-terminal" evidence="2">
    <location>
        <begin position="163"/>
        <end position="295"/>
    </location>
</feature>
<dbReference type="InterPro" id="IPR039361">
    <property type="entry name" value="Cyclin"/>
</dbReference>
<proteinExistence type="predicted"/>
<dbReference type="EMBL" id="HBGN01014369">
    <property type="protein sequence ID" value="CAD9326518.1"/>
    <property type="molecule type" value="Transcribed_RNA"/>
</dbReference>
<evidence type="ECO:0000313" key="3">
    <source>
        <dbReference type="EMBL" id="CAD9326518.1"/>
    </source>
</evidence>
<protein>
    <recommendedName>
        <fullName evidence="2">Cyclin C-terminal domain-containing protein</fullName>
    </recommendedName>
</protein>
<dbReference type="SMART" id="SM01332">
    <property type="entry name" value="Cyclin_C"/>
    <property type="match status" value="1"/>
</dbReference>